<dbReference type="InParanoid" id="A0A067LZA5"/>
<evidence type="ECO:0000313" key="2">
    <source>
        <dbReference type="Proteomes" id="UP000027195"/>
    </source>
</evidence>
<sequence length="194" mass="21597">MGLGAIPTLRKRHALEHSVILVLKASYDPEGSAAVLVKKHQKTQTGFNAINTNTSLSEEEVDIGAILAKGSKEIPYRHPTQDGNTFRSIICSTSSPALMAPLIRTPSPYLDKEDELECFNLIRHRKLPSTSPISSTPLQAQSFSPTCRQRQPSSSFKWSHPKVCLCPSFDHRPCERVFTRQRLAKHVPSPLWAV</sequence>
<accession>A0A067LZA5</accession>
<dbReference type="AlphaFoldDB" id="A0A067LZA5"/>
<protein>
    <submittedName>
        <fullName evidence="1">Uncharacterized protein</fullName>
    </submittedName>
</protein>
<dbReference type="HOGENOM" id="CLU_1402218_0_0_1"/>
<reference evidence="2" key="1">
    <citation type="journal article" date="2014" name="Proc. Natl. Acad. Sci. U.S.A.">
        <title>Extensive sampling of basidiomycete genomes demonstrates inadequacy of the white-rot/brown-rot paradigm for wood decay fungi.</title>
        <authorList>
            <person name="Riley R."/>
            <person name="Salamov A.A."/>
            <person name="Brown D.W."/>
            <person name="Nagy L.G."/>
            <person name="Floudas D."/>
            <person name="Held B.W."/>
            <person name="Levasseur A."/>
            <person name="Lombard V."/>
            <person name="Morin E."/>
            <person name="Otillar R."/>
            <person name="Lindquist E.A."/>
            <person name="Sun H."/>
            <person name="LaButti K.M."/>
            <person name="Schmutz J."/>
            <person name="Jabbour D."/>
            <person name="Luo H."/>
            <person name="Baker S.E."/>
            <person name="Pisabarro A.G."/>
            <person name="Walton J.D."/>
            <person name="Blanchette R.A."/>
            <person name="Henrissat B."/>
            <person name="Martin F."/>
            <person name="Cullen D."/>
            <person name="Hibbett D.S."/>
            <person name="Grigoriev I.V."/>
        </authorList>
    </citation>
    <scope>NUCLEOTIDE SEQUENCE [LARGE SCALE GENOMIC DNA]</scope>
    <source>
        <strain evidence="2">FD-172 SS1</strain>
    </source>
</reference>
<evidence type="ECO:0000313" key="1">
    <source>
        <dbReference type="EMBL" id="KDQ07715.1"/>
    </source>
</evidence>
<gene>
    <name evidence="1" type="ORF">BOTBODRAFT_38612</name>
</gene>
<name>A0A067LZA5_BOTB1</name>
<dbReference type="EMBL" id="KL198102">
    <property type="protein sequence ID" value="KDQ07715.1"/>
    <property type="molecule type" value="Genomic_DNA"/>
</dbReference>
<organism evidence="1 2">
    <name type="scientific">Botryobasidium botryosum (strain FD-172 SS1)</name>
    <dbReference type="NCBI Taxonomy" id="930990"/>
    <lineage>
        <taxon>Eukaryota</taxon>
        <taxon>Fungi</taxon>
        <taxon>Dikarya</taxon>
        <taxon>Basidiomycota</taxon>
        <taxon>Agaricomycotina</taxon>
        <taxon>Agaricomycetes</taxon>
        <taxon>Cantharellales</taxon>
        <taxon>Botryobasidiaceae</taxon>
        <taxon>Botryobasidium</taxon>
    </lineage>
</organism>
<proteinExistence type="predicted"/>
<keyword evidence="2" id="KW-1185">Reference proteome</keyword>
<dbReference type="Proteomes" id="UP000027195">
    <property type="component" value="Unassembled WGS sequence"/>
</dbReference>